<feature type="domain" description="YrdC-like" evidence="7">
    <location>
        <begin position="6"/>
        <end position="194"/>
    </location>
</feature>
<dbReference type="AlphaFoldDB" id="A0A7C5QPA9"/>
<dbReference type="EMBL" id="DRMJ01000233">
    <property type="protein sequence ID" value="HHL42881.1"/>
    <property type="molecule type" value="Genomic_DNA"/>
</dbReference>
<dbReference type="Proteomes" id="UP000885830">
    <property type="component" value="Unassembled WGS sequence"/>
</dbReference>
<comment type="similarity">
    <text evidence="2">Belongs to the SUA5 family.</text>
</comment>
<dbReference type="GO" id="GO:0000049">
    <property type="term" value="F:tRNA binding"/>
    <property type="evidence" value="ECO:0007669"/>
    <property type="project" value="TreeGrafter"/>
</dbReference>
<dbReference type="PROSITE" id="PS51163">
    <property type="entry name" value="YRDC"/>
    <property type="match status" value="1"/>
</dbReference>
<dbReference type="Gene3D" id="3.90.870.10">
    <property type="entry name" value="DHBP synthase"/>
    <property type="match status" value="1"/>
</dbReference>
<dbReference type="GO" id="GO:0005737">
    <property type="term" value="C:cytoplasm"/>
    <property type="evidence" value="ECO:0007669"/>
    <property type="project" value="UniProtKB-SubCell"/>
</dbReference>
<evidence type="ECO:0000256" key="4">
    <source>
        <dbReference type="ARBA" id="ARBA00022490"/>
    </source>
</evidence>
<dbReference type="Pfam" id="PF01300">
    <property type="entry name" value="Sua5_yciO_yrdC"/>
    <property type="match status" value="1"/>
</dbReference>
<name>A0A7C5QPA9_9PROT</name>
<reference evidence="8" key="1">
    <citation type="journal article" date="2020" name="mSystems">
        <title>Genome- and Community-Level Interaction Insights into Carbon Utilization and Element Cycling Functions of Hydrothermarchaeota in Hydrothermal Sediment.</title>
        <authorList>
            <person name="Zhou Z."/>
            <person name="Liu Y."/>
            <person name="Xu W."/>
            <person name="Pan J."/>
            <person name="Luo Z.H."/>
            <person name="Li M."/>
        </authorList>
    </citation>
    <scope>NUCLEOTIDE SEQUENCE [LARGE SCALE GENOMIC DNA]</scope>
    <source>
        <strain evidence="8">HyVt-485</strain>
    </source>
</reference>
<dbReference type="GO" id="GO:0061710">
    <property type="term" value="F:L-threonylcarbamoyladenylate synthase"/>
    <property type="evidence" value="ECO:0007669"/>
    <property type="project" value="UniProtKB-EC"/>
</dbReference>
<organism evidence="8">
    <name type="scientific">Hellea balneolensis</name>
    <dbReference type="NCBI Taxonomy" id="287478"/>
    <lineage>
        <taxon>Bacteria</taxon>
        <taxon>Pseudomonadati</taxon>
        <taxon>Pseudomonadota</taxon>
        <taxon>Alphaproteobacteria</taxon>
        <taxon>Maricaulales</taxon>
        <taxon>Robiginitomaculaceae</taxon>
        <taxon>Hellea</taxon>
    </lineage>
</organism>
<dbReference type="InterPro" id="IPR006070">
    <property type="entry name" value="Sua5-like_dom"/>
</dbReference>
<comment type="subcellular location">
    <subcellularLocation>
        <location evidence="1">Cytoplasm</location>
    </subcellularLocation>
</comment>
<evidence type="ECO:0000256" key="1">
    <source>
        <dbReference type="ARBA" id="ARBA00004496"/>
    </source>
</evidence>
<dbReference type="PANTHER" id="PTHR17490:SF10">
    <property type="entry name" value="THREONYLCARBAMOYL-AMP SYNTHASE"/>
    <property type="match status" value="1"/>
</dbReference>
<sequence>MMRECLSIEEHILDVLRCEGLVALPTPTVYGVAVLATSTAAIDTLLAAKHRPVGNPLAVCVFSPDDARKYADISPLAQRLMDVFWPGPLTLVLPARTDHGLSPHTISSFRTIGLRCPKSSWVDAFKARGFTTPLVLTSANISGETPPIRARDISENLRTHLGAILDDGPSNIGRASTVISVDKDTIKILRTGAISEQTLQKHVAHMSGIKECV</sequence>
<dbReference type="GO" id="GO:0003725">
    <property type="term" value="F:double-stranded RNA binding"/>
    <property type="evidence" value="ECO:0007669"/>
    <property type="project" value="InterPro"/>
</dbReference>
<dbReference type="SUPFAM" id="SSF55821">
    <property type="entry name" value="YrdC/RibB"/>
    <property type="match status" value="1"/>
</dbReference>
<evidence type="ECO:0000313" key="8">
    <source>
        <dbReference type="EMBL" id="HHL42881.1"/>
    </source>
</evidence>
<evidence type="ECO:0000256" key="5">
    <source>
        <dbReference type="ARBA" id="ARBA00022679"/>
    </source>
</evidence>
<proteinExistence type="inferred from homology"/>
<dbReference type="InterPro" id="IPR017945">
    <property type="entry name" value="DHBP_synth_RibB-like_a/b_dom"/>
</dbReference>
<comment type="catalytic activity">
    <reaction evidence="6">
        <text>L-threonine + hydrogencarbonate + ATP = L-threonylcarbamoyladenylate + diphosphate + H2O</text>
        <dbReference type="Rhea" id="RHEA:36407"/>
        <dbReference type="ChEBI" id="CHEBI:15377"/>
        <dbReference type="ChEBI" id="CHEBI:17544"/>
        <dbReference type="ChEBI" id="CHEBI:30616"/>
        <dbReference type="ChEBI" id="CHEBI:33019"/>
        <dbReference type="ChEBI" id="CHEBI:57926"/>
        <dbReference type="ChEBI" id="CHEBI:73682"/>
        <dbReference type="EC" id="2.7.7.87"/>
    </reaction>
</comment>
<evidence type="ECO:0000256" key="2">
    <source>
        <dbReference type="ARBA" id="ARBA00007663"/>
    </source>
</evidence>
<keyword evidence="4" id="KW-0963">Cytoplasm</keyword>
<evidence type="ECO:0000259" key="7">
    <source>
        <dbReference type="PROSITE" id="PS51163"/>
    </source>
</evidence>
<protein>
    <recommendedName>
        <fullName evidence="3">L-threonylcarbamoyladenylate synthase</fullName>
        <ecNumber evidence="3">2.7.7.87</ecNumber>
    </recommendedName>
</protein>
<evidence type="ECO:0000256" key="3">
    <source>
        <dbReference type="ARBA" id="ARBA00012584"/>
    </source>
</evidence>
<feature type="non-terminal residue" evidence="8">
    <location>
        <position position="213"/>
    </location>
</feature>
<dbReference type="GO" id="GO:0006450">
    <property type="term" value="P:regulation of translational fidelity"/>
    <property type="evidence" value="ECO:0007669"/>
    <property type="project" value="TreeGrafter"/>
</dbReference>
<accession>A0A7C5QPA9</accession>
<dbReference type="EC" id="2.7.7.87" evidence="3"/>
<dbReference type="PANTHER" id="PTHR17490">
    <property type="entry name" value="SUA5"/>
    <property type="match status" value="1"/>
</dbReference>
<evidence type="ECO:0000256" key="6">
    <source>
        <dbReference type="ARBA" id="ARBA00048366"/>
    </source>
</evidence>
<gene>
    <name evidence="8" type="ORF">ENJ42_04625</name>
</gene>
<comment type="caution">
    <text evidence="8">The sequence shown here is derived from an EMBL/GenBank/DDBJ whole genome shotgun (WGS) entry which is preliminary data.</text>
</comment>
<dbReference type="NCBIfam" id="TIGR00057">
    <property type="entry name" value="L-threonylcarbamoyladenylate synthase"/>
    <property type="match status" value="1"/>
</dbReference>
<keyword evidence="5" id="KW-0808">Transferase</keyword>
<dbReference type="InterPro" id="IPR050156">
    <property type="entry name" value="TC-AMP_synthase_SUA5"/>
</dbReference>